<feature type="transmembrane region" description="Helical" evidence="1">
    <location>
        <begin position="26"/>
        <end position="48"/>
    </location>
</feature>
<dbReference type="AlphaFoldDB" id="A0A0C2VIC6"/>
<evidence type="ECO:0000256" key="1">
    <source>
        <dbReference type="SAM" id="Phobius"/>
    </source>
</evidence>
<organism evidence="2 3">
    <name type="scientific">Jeotgalibacillus alimentarius</name>
    <dbReference type="NCBI Taxonomy" id="135826"/>
    <lineage>
        <taxon>Bacteria</taxon>
        <taxon>Bacillati</taxon>
        <taxon>Bacillota</taxon>
        <taxon>Bacilli</taxon>
        <taxon>Bacillales</taxon>
        <taxon>Caryophanaceae</taxon>
        <taxon>Jeotgalibacillus</taxon>
    </lineage>
</organism>
<reference evidence="2 3" key="1">
    <citation type="submission" date="2015-01" db="EMBL/GenBank/DDBJ databases">
        <title>Genome sequence of Jeotgalibacillus alimentarius.</title>
        <authorList>
            <person name="Goh K.M."/>
            <person name="Chan K.-G."/>
            <person name="Yaakop A.S."/>
            <person name="Ee R."/>
            <person name="Gan H.M."/>
            <person name="Chan C.S."/>
        </authorList>
    </citation>
    <scope>NUCLEOTIDE SEQUENCE [LARGE SCALE GENOMIC DNA]</scope>
    <source>
        <strain evidence="2 3">YKJ-13</strain>
    </source>
</reference>
<proteinExistence type="predicted"/>
<comment type="caution">
    <text evidence="2">The sequence shown here is derived from an EMBL/GenBank/DDBJ whole genome shotgun (WGS) entry which is preliminary data.</text>
</comment>
<evidence type="ECO:0000313" key="2">
    <source>
        <dbReference type="EMBL" id="KIL48617.1"/>
    </source>
</evidence>
<dbReference type="Proteomes" id="UP000031950">
    <property type="component" value="Unassembled WGS sequence"/>
</dbReference>
<accession>A0A0C2VIC6</accession>
<dbReference type="STRING" id="135826.KP77_22690"/>
<keyword evidence="3" id="KW-1185">Reference proteome</keyword>
<keyword evidence="1" id="KW-0812">Transmembrane</keyword>
<dbReference type="EMBL" id="JXRQ01000019">
    <property type="protein sequence ID" value="KIL48617.1"/>
    <property type="molecule type" value="Genomic_DNA"/>
</dbReference>
<name>A0A0C2VIC6_9BACL</name>
<sequence>MQLHVSSLDGTPSYGDITAKIKRMPLIPAALFLFSSYSVLIFIFFFSFN</sequence>
<evidence type="ECO:0000313" key="3">
    <source>
        <dbReference type="Proteomes" id="UP000031950"/>
    </source>
</evidence>
<keyword evidence="1" id="KW-1133">Transmembrane helix</keyword>
<keyword evidence="1" id="KW-0472">Membrane</keyword>
<protein>
    <submittedName>
        <fullName evidence="2">Uncharacterized protein</fullName>
    </submittedName>
</protein>
<dbReference type="PATRIC" id="fig|135826.4.peg.2263"/>
<gene>
    <name evidence="2" type="ORF">KP77_22690</name>
</gene>